<feature type="transmembrane region" description="Helical" evidence="1">
    <location>
        <begin position="51"/>
        <end position="75"/>
    </location>
</feature>
<dbReference type="GeneID" id="87839586"/>
<dbReference type="EMBL" id="JAUEPN010000001">
    <property type="protein sequence ID" value="KAK3299831.1"/>
    <property type="molecule type" value="Genomic_DNA"/>
</dbReference>
<keyword evidence="1" id="KW-1133">Transmembrane helix</keyword>
<reference evidence="2" key="1">
    <citation type="journal article" date="2023" name="Mol. Phylogenet. Evol.">
        <title>Genome-scale phylogeny and comparative genomics of the fungal order Sordariales.</title>
        <authorList>
            <person name="Hensen N."/>
            <person name="Bonometti L."/>
            <person name="Westerberg I."/>
            <person name="Brannstrom I.O."/>
            <person name="Guillou S."/>
            <person name="Cros-Aarteil S."/>
            <person name="Calhoun S."/>
            <person name="Haridas S."/>
            <person name="Kuo A."/>
            <person name="Mondo S."/>
            <person name="Pangilinan J."/>
            <person name="Riley R."/>
            <person name="LaButti K."/>
            <person name="Andreopoulos B."/>
            <person name="Lipzen A."/>
            <person name="Chen C."/>
            <person name="Yan M."/>
            <person name="Daum C."/>
            <person name="Ng V."/>
            <person name="Clum A."/>
            <person name="Steindorff A."/>
            <person name="Ohm R.A."/>
            <person name="Martin F."/>
            <person name="Silar P."/>
            <person name="Natvig D.O."/>
            <person name="Lalanne C."/>
            <person name="Gautier V."/>
            <person name="Ament-Velasquez S.L."/>
            <person name="Kruys A."/>
            <person name="Hutchinson M.I."/>
            <person name="Powell A.J."/>
            <person name="Barry K."/>
            <person name="Miller A.N."/>
            <person name="Grigoriev I.V."/>
            <person name="Debuchy R."/>
            <person name="Gladieux P."/>
            <person name="Hiltunen Thoren M."/>
            <person name="Johannesson H."/>
        </authorList>
    </citation>
    <scope>NUCLEOTIDE SEQUENCE</scope>
    <source>
        <strain evidence="2">CBS 168.71</strain>
    </source>
</reference>
<evidence type="ECO:0000313" key="2">
    <source>
        <dbReference type="EMBL" id="KAK3299831.1"/>
    </source>
</evidence>
<keyword evidence="1" id="KW-0812">Transmembrane</keyword>
<gene>
    <name evidence="2" type="ORF">B0H64DRAFT_379256</name>
</gene>
<dbReference type="RefSeq" id="XP_062663345.1">
    <property type="nucleotide sequence ID" value="XM_062802638.1"/>
</dbReference>
<protein>
    <submittedName>
        <fullName evidence="2">Uncharacterized protein</fullName>
    </submittedName>
</protein>
<dbReference type="AlphaFoldDB" id="A0AAE0HNR8"/>
<comment type="caution">
    <text evidence="2">The sequence shown here is derived from an EMBL/GenBank/DDBJ whole genome shotgun (WGS) entry which is preliminary data.</text>
</comment>
<keyword evidence="1" id="KW-0472">Membrane</keyword>
<proteinExistence type="predicted"/>
<sequence length="163" mass="17455">MCLGRLWTGMMASATVGTNSRVAPGPSKAGDDPPTTRATIYARRITYDPRYAAPAAVVLAAWVALLFGGLLAGVVHRRLFAHLEEMVNDTSVGRVAAAAADPGARKLLRRRTKTWVEGAGYVPVQLGDGWEGDEDQEQGVVSVEADKYGREFHHSLLAPSRGP</sequence>
<accession>A0AAE0HNR8</accession>
<dbReference type="Proteomes" id="UP001278766">
    <property type="component" value="Unassembled WGS sequence"/>
</dbReference>
<evidence type="ECO:0000313" key="3">
    <source>
        <dbReference type="Proteomes" id="UP001278766"/>
    </source>
</evidence>
<reference evidence="2" key="2">
    <citation type="submission" date="2023-06" db="EMBL/GenBank/DDBJ databases">
        <authorList>
            <consortium name="Lawrence Berkeley National Laboratory"/>
            <person name="Haridas S."/>
            <person name="Hensen N."/>
            <person name="Bonometti L."/>
            <person name="Westerberg I."/>
            <person name="Brannstrom I.O."/>
            <person name="Guillou S."/>
            <person name="Cros-Aarteil S."/>
            <person name="Calhoun S."/>
            <person name="Kuo A."/>
            <person name="Mondo S."/>
            <person name="Pangilinan J."/>
            <person name="Riley R."/>
            <person name="Labutti K."/>
            <person name="Andreopoulos B."/>
            <person name="Lipzen A."/>
            <person name="Chen C."/>
            <person name="Yanf M."/>
            <person name="Daum C."/>
            <person name="Ng V."/>
            <person name="Clum A."/>
            <person name="Steindorff A."/>
            <person name="Ohm R."/>
            <person name="Martin F."/>
            <person name="Silar P."/>
            <person name="Natvig D."/>
            <person name="Lalanne C."/>
            <person name="Gautier V."/>
            <person name="Ament-Velasquez S.L."/>
            <person name="Kruys A."/>
            <person name="Hutchinson M.I."/>
            <person name="Powell A.J."/>
            <person name="Barry K."/>
            <person name="Miller A.N."/>
            <person name="Grigoriev I.V."/>
            <person name="Debuchy R."/>
            <person name="Gladieux P."/>
            <person name="Thoren M.H."/>
            <person name="Johannesson H."/>
        </authorList>
    </citation>
    <scope>NUCLEOTIDE SEQUENCE</scope>
    <source>
        <strain evidence="2">CBS 168.71</strain>
    </source>
</reference>
<name>A0AAE0HNR8_9PEZI</name>
<organism evidence="2 3">
    <name type="scientific">Chaetomium fimeti</name>
    <dbReference type="NCBI Taxonomy" id="1854472"/>
    <lineage>
        <taxon>Eukaryota</taxon>
        <taxon>Fungi</taxon>
        <taxon>Dikarya</taxon>
        <taxon>Ascomycota</taxon>
        <taxon>Pezizomycotina</taxon>
        <taxon>Sordariomycetes</taxon>
        <taxon>Sordariomycetidae</taxon>
        <taxon>Sordariales</taxon>
        <taxon>Chaetomiaceae</taxon>
        <taxon>Chaetomium</taxon>
    </lineage>
</organism>
<evidence type="ECO:0000256" key="1">
    <source>
        <dbReference type="SAM" id="Phobius"/>
    </source>
</evidence>
<keyword evidence="3" id="KW-1185">Reference proteome</keyword>